<reference evidence="2" key="1">
    <citation type="journal article" date="2019" name="MBio">
        <title>Virus Genomes from Deep Sea Sediments Expand the Ocean Megavirome and Support Independent Origins of Viral Gigantism.</title>
        <authorList>
            <person name="Backstrom D."/>
            <person name="Yutin N."/>
            <person name="Jorgensen S.L."/>
            <person name="Dharamshi J."/>
            <person name="Homa F."/>
            <person name="Zaremba-Niedwiedzka K."/>
            <person name="Spang A."/>
            <person name="Wolf Y.I."/>
            <person name="Koonin E.V."/>
            <person name="Ettema T.J."/>
        </authorList>
    </citation>
    <scope>NUCLEOTIDE SEQUENCE</scope>
</reference>
<keyword evidence="1" id="KW-0472">Membrane</keyword>
<keyword evidence="1" id="KW-0812">Transmembrane</keyword>
<accession>A0A4D5XEL2</accession>
<evidence type="ECO:0000256" key="1">
    <source>
        <dbReference type="SAM" id="Phobius"/>
    </source>
</evidence>
<sequence length="342" mass="38338">MGTGTSSLITGTVERKVDISNGDIARAHFFTWDGVHTFSIDGGGIKWGTLTVVPSVSHTNLVELEIVRFGEYKSGQTWLSRIMIINADTSLGLAEEYKTDQELIDVITGNDPRLDNNGNVHTLVMYTKLINKDISEYGTTDAVKRASAISFFKTVTAVKHRLSYSRFTYNIATDELTNVVFSDDRTDINYLDLAPEIDLKIPTTTVYTARVVHDVDPPTENFFIWIASETTKDTIFSWVTSWGDHHDPDPEPDPKPCNPACLSGQKCDTKTGKCVMDTDVIRHCKEPCSEEGKMCDTTSGNCIDIPKTPTHLQWWFWVLMAIILLIVIFVISLGIYKLRKRS</sequence>
<keyword evidence="1" id="KW-1133">Transmembrane helix</keyword>
<protein>
    <submittedName>
        <fullName evidence="2">Neurohypophysial hormone</fullName>
    </submittedName>
</protein>
<name>A0A4D5XEL2_9VIRU</name>
<organism evidence="2">
    <name type="scientific">Pithovirus LCDPAC01</name>
    <dbReference type="NCBI Taxonomy" id="2506600"/>
    <lineage>
        <taxon>Viruses</taxon>
        <taxon>Pithoviruses</taxon>
    </lineage>
</organism>
<feature type="transmembrane region" description="Helical" evidence="1">
    <location>
        <begin position="314"/>
        <end position="336"/>
    </location>
</feature>
<evidence type="ECO:0000313" key="2">
    <source>
        <dbReference type="EMBL" id="QBK84776.1"/>
    </source>
</evidence>
<proteinExistence type="predicted"/>
<dbReference type="EMBL" id="MK500295">
    <property type="protein sequence ID" value="QBK84776.1"/>
    <property type="molecule type" value="Genomic_DNA"/>
</dbReference>
<gene>
    <name evidence="2" type="ORF">LCDPAC01_02570</name>
</gene>